<feature type="compositionally biased region" description="Gly residues" evidence="2">
    <location>
        <begin position="542"/>
        <end position="561"/>
    </location>
</feature>
<keyword evidence="3" id="KW-0472">Membrane</keyword>
<dbReference type="Proteomes" id="UP000613740">
    <property type="component" value="Unassembled WGS sequence"/>
</dbReference>
<gene>
    <name evidence="5" type="ORF">HYH02_001209</name>
</gene>
<feature type="chain" id="PRO_5033029377" description="Pherophorin domain-containing protein" evidence="4">
    <location>
        <begin position="21"/>
        <end position="768"/>
    </location>
</feature>
<keyword evidence="3" id="KW-1133">Transmembrane helix</keyword>
<keyword evidence="1" id="KW-0945">Host-virus interaction</keyword>
<organism evidence="5 6">
    <name type="scientific">Chlamydomonas schloesseri</name>
    <dbReference type="NCBI Taxonomy" id="2026947"/>
    <lineage>
        <taxon>Eukaryota</taxon>
        <taxon>Viridiplantae</taxon>
        <taxon>Chlorophyta</taxon>
        <taxon>core chlorophytes</taxon>
        <taxon>Chlorophyceae</taxon>
        <taxon>CS clade</taxon>
        <taxon>Chlamydomonadales</taxon>
        <taxon>Chlamydomonadaceae</taxon>
        <taxon>Chlamydomonas</taxon>
    </lineage>
</organism>
<feature type="compositionally biased region" description="Pro residues" evidence="2">
    <location>
        <begin position="380"/>
        <end position="417"/>
    </location>
</feature>
<evidence type="ECO:0000256" key="1">
    <source>
        <dbReference type="ARBA" id="ARBA00022581"/>
    </source>
</evidence>
<dbReference type="OrthoDB" id="549500at2759"/>
<evidence type="ECO:0000256" key="3">
    <source>
        <dbReference type="SAM" id="Phobius"/>
    </source>
</evidence>
<feature type="region of interest" description="Disordered" evidence="2">
    <location>
        <begin position="350"/>
        <end position="589"/>
    </location>
</feature>
<evidence type="ECO:0000256" key="2">
    <source>
        <dbReference type="SAM" id="MobiDB-lite"/>
    </source>
</evidence>
<dbReference type="AlphaFoldDB" id="A0A835WVH4"/>
<accession>A0A835WVH4</accession>
<proteinExistence type="predicted"/>
<evidence type="ECO:0000313" key="6">
    <source>
        <dbReference type="Proteomes" id="UP000613740"/>
    </source>
</evidence>
<evidence type="ECO:0000313" key="5">
    <source>
        <dbReference type="EMBL" id="KAG2454174.1"/>
    </source>
</evidence>
<dbReference type="EMBL" id="JAEHOD010000002">
    <property type="protein sequence ID" value="KAG2454174.1"/>
    <property type="molecule type" value="Genomic_DNA"/>
</dbReference>
<evidence type="ECO:0008006" key="7">
    <source>
        <dbReference type="Google" id="ProtNLM"/>
    </source>
</evidence>
<keyword evidence="4" id="KW-0732">Signal</keyword>
<feature type="compositionally biased region" description="Low complexity" evidence="2">
    <location>
        <begin position="418"/>
        <end position="428"/>
    </location>
</feature>
<name>A0A835WVH4_9CHLO</name>
<keyword evidence="3" id="KW-0812">Transmembrane</keyword>
<keyword evidence="6" id="KW-1185">Reference proteome</keyword>
<feature type="signal peptide" evidence="4">
    <location>
        <begin position="1"/>
        <end position="20"/>
    </location>
</feature>
<protein>
    <recommendedName>
        <fullName evidence="7">Pherophorin domain-containing protein</fullName>
    </recommendedName>
</protein>
<feature type="compositionally biased region" description="Low complexity" evidence="2">
    <location>
        <begin position="481"/>
        <end position="496"/>
    </location>
</feature>
<dbReference type="PANTHER" id="PTHR13037">
    <property type="entry name" value="FORMIN"/>
    <property type="match status" value="1"/>
</dbReference>
<evidence type="ECO:0000256" key="4">
    <source>
        <dbReference type="SAM" id="SignalP"/>
    </source>
</evidence>
<feature type="compositionally biased region" description="Low complexity" evidence="2">
    <location>
        <begin position="502"/>
        <end position="522"/>
    </location>
</feature>
<comment type="caution">
    <text evidence="5">The sequence shown here is derived from an EMBL/GenBank/DDBJ whole genome shotgun (WGS) entry which is preliminary data.</text>
</comment>
<feature type="compositionally biased region" description="Pro residues" evidence="2">
    <location>
        <begin position="465"/>
        <end position="480"/>
    </location>
</feature>
<feature type="transmembrane region" description="Helical" evidence="3">
    <location>
        <begin position="595"/>
        <end position="619"/>
    </location>
</feature>
<dbReference type="PANTHER" id="PTHR13037:SF24">
    <property type="entry name" value="POLYCOMB PROTEIN PCL-RELATED"/>
    <property type="match status" value="1"/>
</dbReference>
<reference evidence="5" key="1">
    <citation type="journal article" date="2020" name="bioRxiv">
        <title>Comparative genomics of Chlamydomonas.</title>
        <authorList>
            <person name="Craig R.J."/>
            <person name="Hasan A.R."/>
            <person name="Ness R.W."/>
            <person name="Keightley P.D."/>
        </authorList>
    </citation>
    <scope>NUCLEOTIDE SEQUENCE</scope>
    <source>
        <strain evidence="5">CCAP 11/173</strain>
    </source>
</reference>
<sequence>MPRALGAALALASLLLLVAAADSLSTDDNLKGAGELAPYPYSTSSGELRGEGSSRQLAAAAGSSARGALSTGSDGAAPAPPTAQCVSYSGGDRVQLLSANTGEVLGWASLRAAAPTFTAADDPLLPNVTAPGYSSQASGLAQRNATYSGVFRNPRMRFDISLLSGRFFAGASPSTSGGSSNVGDAAGVLSNGGGHAGVHQLTAAVRDPGAANLRAYTFTDQPSSCPIAEVHFAQEAALPCAATSAAVDVDLPALFGCSSGANGGQPFSMGLFLQLSVRTANSANRACAASSAPGWSWAFGQEAPAAELTSGEGGVAVEVAAAGGSADEGVEVRPECAFFEVIATCNPAACGDANPPPPSPEPRPPRPRHNMPVADGATRAPPPAAPPVPAPLAPPAAPPPAVSPPSPSPPSPSPAPRRAPVASGGARAPPMPPLPVVDLGDSTSPPPQYPPLSVADGPVAADVHAPPPLPTPSPAQPSPSPTSANGPTATTRSNPAAPSPSTPAITSSTPGPQSPAAASLQPPESPEVIITFMPPPPHRTTEGGGFGGGSTGTNTGGGFGGSRTATVSSNTDGTGSAAAATSGDSSSGGGTMKPMAIAGVAAGAAVAGVAVVGVAALVVSGKVAALFAAATGSSALAVITAGAGVTGASAAVAAGTAAPAVGFTTGGGASAAAATAAAGREGWYFAIGRRSTNDSEASSEADPHSTRVSMNGAYDDGAAAAAASSPGGASTATASSGHTACSGQEPVVAMLMASISLPLANDGRQELW</sequence>
<dbReference type="PRINTS" id="PR01217">
    <property type="entry name" value="PRICHEXTENSN"/>
</dbReference>
<feature type="compositionally biased region" description="Low complexity" evidence="2">
    <location>
        <begin position="562"/>
        <end position="585"/>
    </location>
</feature>